<dbReference type="STRING" id="488533.SAMN04487960_107178"/>
<keyword evidence="1" id="KW-1133">Transmembrane helix</keyword>
<accession>A0A1H3A3H4</accession>
<protein>
    <recommendedName>
        <fullName evidence="4">Toxin CptA</fullName>
    </recommendedName>
</protein>
<dbReference type="OrthoDB" id="6369153at2"/>
<evidence type="ECO:0008006" key="4">
    <source>
        <dbReference type="Google" id="ProtNLM"/>
    </source>
</evidence>
<keyword evidence="1" id="KW-0812">Transmembrane</keyword>
<name>A0A1H3A3H4_9GAMM</name>
<sequence length="148" mass="16033">MSNRTDICLRPSLSAGAIAGLPWLTVLIATLVLGSNGLWQAWYLSPLALLGLTWQVRNSGLLRGKSAVTALQLRGDELWAQLGSGDHVLAKPAADSRLGAGVTLLKLALPTSPYSPRTVVLLAGDWLPSNVQREPFRQLRVWLRLRSS</sequence>
<feature type="transmembrane region" description="Helical" evidence="1">
    <location>
        <begin position="12"/>
        <end position="33"/>
    </location>
</feature>
<dbReference type="EMBL" id="FNNE01000007">
    <property type="protein sequence ID" value="SDX24227.1"/>
    <property type="molecule type" value="Genomic_DNA"/>
</dbReference>
<organism evidence="2 3">
    <name type="scientific">Marinobacter mobilis</name>
    <dbReference type="NCBI Taxonomy" id="488533"/>
    <lineage>
        <taxon>Bacteria</taxon>
        <taxon>Pseudomonadati</taxon>
        <taxon>Pseudomonadota</taxon>
        <taxon>Gammaproteobacteria</taxon>
        <taxon>Pseudomonadales</taxon>
        <taxon>Marinobacteraceae</taxon>
        <taxon>Marinobacter</taxon>
    </lineage>
</organism>
<reference evidence="2 3" key="1">
    <citation type="submission" date="2016-10" db="EMBL/GenBank/DDBJ databases">
        <authorList>
            <person name="de Groot N.N."/>
        </authorList>
    </citation>
    <scope>NUCLEOTIDE SEQUENCE [LARGE SCALE GENOMIC DNA]</scope>
    <source>
        <strain evidence="2 3">CGMCC 1.7059</strain>
    </source>
</reference>
<keyword evidence="1" id="KW-0472">Membrane</keyword>
<proteinExistence type="predicted"/>
<evidence type="ECO:0000313" key="3">
    <source>
        <dbReference type="Proteomes" id="UP000199675"/>
    </source>
</evidence>
<keyword evidence="3" id="KW-1185">Reference proteome</keyword>
<dbReference type="RefSeq" id="WP_091814627.1">
    <property type="nucleotide sequence ID" value="NZ_FNNE01000007.1"/>
</dbReference>
<evidence type="ECO:0000256" key="1">
    <source>
        <dbReference type="SAM" id="Phobius"/>
    </source>
</evidence>
<dbReference type="AlphaFoldDB" id="A0A1H3A3H4"/>
<evidence type="ECO:0000313" key="2">
    <source>
        <dbReference type="EMBL" id="SDX24227.1"/>
    </source>
</evidence>
<dbReference type="Proteomes" id="UP000199675">
    <property type="component" value="Unassembled WGS sequence"/>
</dbReference>
<gene>
    <name evidence="2" type="ORF">SAMN04487960_107178</name>
</gene>